<evidence type="ECO:0000313" key="2">
    <source>
        <dbReference type="EMBL" id="SAK55324.1"/>
    </source>
</evidence>
<evidence type="ECO:0000313" key="3">
    <source>
        <dbReference type="Proteomes" id="UP000054911"/>
    </source>
</evidence>
<keyword evidence="3" id="KW-1185">Reference proteome</keyword>
<evidence type="ECO:0000256" key="1">
    <source>
        <dbReference type="SAM" id="MobiDB-lite"/>
    </source>
</evidence>
<proteinExistence type="predicted"/>
<dbReference type="AlphaFoldDB" id="A0A158ABV8"/>
<organism evidence="2 3">
    <name type="scientific">Caballeronia pedi</name>
    <dbReference type="NCBI Taxonomy" id="1777141"/>
    <lineage>
        <taxon>Bacteria</taxon>
        <taxon>Pseudomonadati</taxon>
        <taxon>Pseudomonadota</taxon>
        <taxon>Betaproteobacteria</taxon>
        <taxon>Burkholderiales</taxon>
        <taxon>Burkholderiaceae</taxon>
        <taxon>Caballeronia</taxon>
    </lineage>
</organism>
<dbReference type="EMBL" id="FCOE02000005">
    <property type="protein sequence ID" value="SAK55324.1"/>
    <property type="molecule type" value="Genomic_DNA"/>
</dbReference>
<accession>A0A158ABV8</accession>
<reference evidence="2" key="1">
    <citation type="submission" date="2016-01" db="EMBL/GenBank/DDBJ databases">
        <authorList>
            <person name="Peeters C."/>
        </authorList>
    </citation>
    <scope>NUCLEOTIDE SEQUENCE [LARGE SCALE GENOMIC DNA]</scope>
    <source>
        <strain evidence="2">LMG 29323</strain>
    </source>
</reference>
<sequence>MYRTSDLPVLPHASNGGSPRRRETRHCLAFDLTVPGLNSAPARELLTHAFGANVRAHVVATSRRHDCTTLYVETDEVDANAAIARITRWFPNATLGRVIRITRR</sequence>
<feature type="region of interest" description="Disordered" evidence="1">
    <location>
        <begin position="1"/>
        <end position="22"/>
    </location>
</feature>
<gene>
    <name evidence="2" type="ORF">AWB80_02078</name>
</gene>
<name>A0A158ABV8_9BURK</name>
<dbReference type="RefSeq" id="WP_061174570.1">
    <property type="nucleotide sequence ID" value="NZ_FCOE02000005.1"/>
</dbReference>
<protein>
    <submittedName>
        <fullName evidence="2">Uncharacterized protein</fullName>
    </submittedName>
</protein>
<comment type="caution">
    <text evidence="2">The sequence shown here is derived from an EMBL/GenBank/DDBJ whole genome shotgun (WGS) entry which is preliminary data.</text>
</comment>
<dbReference type="Proteomes" id="UP000054911">
    <property type="component" value="Unassembled WGS sequence"/>
</dbReference>